<organism evidence="4 5">
    <name type="scientific">Paramarasmius palmivorus</name>
    <dbReference type="NCBI Taxonomy" id="297713"/>
    <lineage>
        <taxon>Eukaryota</taxon>
        <taxon>Fungi</taxon>
        <taxon>Dikarya</taxon>
        <taxon>Basidiomycota</taxon>
        <taxon>Agaricomycotina</taxon>
        <taxon>Agaricomycetes</taxon>
        <taxon>Agaricomycetidae</taxon>
        <taxon>Agaricales</taxon>
        <taxon>Marasmiineae</taxon>
        <taxon>Marasmiaceae</taxon>
        <taxon>Paramarasmius</taxon>
    </lineage>
</organism>
<feature type="compositionally biased region" description="Polar residues" evidence="1">
    <location>
        <begin position="326"/>
        <end position="335"/>
    </location>
</feature>
<feature type="chain" id="PRO_5043990320" evidence="3">
    <location>
        <begin position="19"/>
        <end position="500"/>
    </location>
</feature>
<keyword evidence="5" id="KW-1185">Reference proteome</keyword>
<feature type="signal peptide" evidence="3">
    <location>
        <begin position="1"/>
        <end position="18"/>
    </location>
</feature>
<feature type="region of interest" description="Disordered" evidence="1">
    <location>
        <begin position="169"/>
        <end position="189"/>
    </location>
</feature>
<proteinExistence type="predicted"/>
<comment type="caution">
    <text evidence="4">The sequence shown here is derived from an EMBL/GenBank/DDBJ whole genome shotgun (WGS) entry which is preliminary data.</text>
</comment>
<protein>
    <submittedName>
        <fullName evidence="4">Uncharacterized protein</fullName>
    </submittedName>
</protein>
<feature type="compositionally biased region" description="Polar residues" evidence="1">
    <location>
        <begin position="414"/>
        <end position="435"/>
    </location>
</feature>
<feature type="compositionally biased region" description="Polar residues" evidence="1">
    <location>
        <begin position="176"/>
        <end position="189"/>
    </location>
</feature>
<dbReference type="Proteomes" id="UP001383192">
    <property type="component" value="Unassembled WGS sequence"/>
</dbReference>
<name>A0AAW0B4E6_9AGAR</name>
<sequence length="500" mass="53467">MLSTLAYFVIGFPILASAAIFEPRAIQTNATCGPDFGWMSNSGGLTPCQLSAHLMAACLQGDYIVPALQKGNHYNPPNSQENTINRCSCSWATYNLFSACTACQGLTESISRWVAWQANCAGQLSTTYWPNGVPTPSNVRIPSYAGTNASQWNDGTFNIEQAKNISDLHKPDLGTTELTTSPSASPTSNKTPVGAIVGGVVGGLVVLVAGLGLAWWIMRRRRARQGVQELRHSPSFHTRSFSDITQKTMGPSVGYTSFTTFGGQTSASPPPVSPTIYTHNDSHHSVSHFGSISAYTTPHQGTPSRHVTSPAPTTQTFAREDIVQPFTISRSQTPQPRKGDEVVLDPYNRMPGVNRAEDTEDSASEVSSGRRARMNPPAYTPHPSPSESSHDVASARRERQGHGHRPYPREKGSQDTQTTASPWTSVGSRGVSDTTIAPVAPGSLGMEIMNATSGNVPGARSYGEFGQLRSAPAPGPTAGNRPRPTRSVISDDQDDSVEIA</sequence>
<evidence type="ECO:0000256" key="3">
    <source>
        <dbReference type="SAM" id="SignalP"/>
    </source>
</evidence>
<dbReference type="AlphaFoldDB" id="A0AAW0B4E6"/>
<keyword evidence="2" id="KW-0472">Membrane</keyword>
<feature type="compositionally biased region" description="Acidic residues" evidence="1">
    <location>
        <begin position="491"/>
        <end position="500"/>
    </location>
</feature>
<evidence type="ECO:0000256" key="1">
    <source>
        <dbReference type="SAM" id="MobiDB-lite"/>
    </source>
</evidence>
<feature type="transmembrane region" description="Helical" evidence="2">
    <location>
        <begin position="193"/>
        <end position="218"/>
    </location>
</feature>
<feature type="compositionally biased region" description="Basic and acidic residues" evidence="1">
    <location>
        <begin position="388"/>
        <end position="413"/>
    </location>
</feature>
<reference evidence="4 5" key="1">
    <citation type="submission" date="2024-01" db="EMBL/GenBank/DDBJ databases">
        <title>A draft genome for a cacao thread blight-causing isolate of Paramarasmius palmivorus.</title>
        <authorList>
            <person name="Baruah I.K."/>
            <person name="Bukari Y."/>
            <person name="Amoako-Attah I."/>
            <person name="Meinhardt L.W."/>
            <person name="Bailey B.A."/>
            <person name="Cohen S.P."/>
        </authorList>
    </citation>
    <scope>NUCLEOTIDE SEQUENCE [LARGE SCALE GENOMIC DNA]</scope>
    <source>
        <strain evidence="4 5">GH-12</strain>
    </source>
</reference>
<feature type="region of interest" description="Disordered" evidence="1">
    <location>
        <begin position="297"/>
        <end position="438"/>
    </location>
</feature>
<feature type="compositionally biased region" description="Polar residues" evidence="1">
    <location>
        <begin position="297"/>
        <end position="317"/>
    </location>
</feature>
<gene>
    <name evidence="4" type="ORF">VNI00_017980</name>
</gene>
<feature type="region of interest" description="Disordered" evidence="1">
    <location>
        <begin position="456"/>
        <end position="500"/>
    </location>
</feature>
<accession>A0AAW0B4E6</accession>
<keyword evidence="3" id="KW-0732">Signal</keyword>
<evidence type="ECO:0000313" key="5">
    <source>
        <dbReference type="Proteomes" id="UP001383192"/>
    </source>
</evidence>
<keyword evidence="2" id="KW-0812">Transmembrane</keyword>
<evidence type="ECO:0000256" key="2">
    <source>
        <dbReference type="SAM" id="Phobius"/>
    </source>
</evidence>
<dbReference type="Gene3D" id="1.20.5.510">
    <property type="entry name" value="Single helix bin"/>
    <property type="match status" value="1"/>
</dbReference>
<evidence type="ECO:0000313" key="4">
    <source>
        <dbReference type="EMBL" id="KAK7019740.1"/>
    </source>
</evidence>
<keyword evidence="2" id="KW-1133">Transmembrane helix</keyword>
<dbReference type="EMBL" id="JAYKXP010000201">
    <property type="protein sequence ID" value="KAK7019740.1"/>
    <property type="molecule type" value="Genomic_DNA"/>
</dbReference>